<gene>
    <name evidence="12" type="ORF">DKT75_04480</name>
</gene>
<feature type="transmembrane region" description="Helical" evidence="9">
    <location>
        <begin position="272"/>
        <end position="289"/>
    </location>
</feature>
<evidence type="ECO:0000313" key="13">
    <source>
        <dbReference type="Proteomes" id="UP000245506"/>
    </source>
</evidence>
<keyword evidence="5 9" id="KW-0812">Transmembrane</keyword>
<evidence type="ECO:0000256" key="1">
    <source>
        <dbReference type="ARBA" id="ARBA00004651"/>
    </source>
</evidence>
<feature type="transmembrane region" description="Helical" evidence="9">
    <location>
        <begin position="301"/>
        <end position="320"/>
    </location>
</feature>
<dbReference type="InterPro" id="IPR038770">
    <property type="entry name" value="Na+/solute_symporter_sf"/>
</dbReference>
<feature type="transmembrane region" description="Helical" evidence="9">
    <location>
        <begin position="31"/>
        <end position="48"/>
    </location>
</feature>
<comment type="caution">
    <text evidence="12">The sequence shown here is derived from an EMBL/GenBank/DDBJ whole genome shotgun (WGS) entry which is preliminary data.</text>
</comment>
<feature type="transmembrane region" description="Helical" evidence="9">
    <location>
        <begin position="365"/>
        <end position="389"/>
    </location>
</feature>
<dbReference type="RefSeq" id="WP_109822230.1">
    <property type="nucleotide sequence ID" value="NZ_QGKL01000012.1"/>
</dbReference>
<evidence type="ECO:0000256" key="8">
    <source>
        <dbReference type="ARBA" id="ARBA00023136"/>
    </source>
</evidence>
<dbReference type="PANTHER" id="PTHR32507:SF0">
    <property type="entry name" value="NA(+)_H(+) ANTIPORTER 2-RELATED"/>
    <property type="match status" value="1"/>
</dbReference>
<keyword evidence="3" id="KW-0050">Antiport</keyword>
<keyword evidence="8 9" id="KW-0472">Membrane</keyword>
<feature type="transmembrane region" description="Helical" evidence="9">
    <location>
        <begin position="60"/>
        <end position="77"/>
    </location>
</feature>
<feature type="transmembrane region" description="Helical" evidence="9">
    <location>
        <begin position="6"/>
        <end position="24"/>
    </location>
</feature>
<dbReference type="InterPro" id="IPR036291">
    <property type="entry name" value="NAD(P)-bd_dom_sf"/>
</dbReference>
<dbReference type="GO" id="GO:0005886">
    <property type="term" value="C:plasma membrane"/>
    <property type="evidence" value="ECO:0007669"/>
    <property type="project" value="UniProtKB-SubCell"/>
</dbReference>
<feature type="domain" description="RCK N-terminal" evidence="11">
    <location>
        <begin position="402"/>
        <end position="483"/>
    </location>
</feature>
<feature type="transmembrane region" description="Helical" evidence="9">
    <location>
        <begin position="181"/>
        <end position="207"/>
    </location>
</feature>
<sequence length="621" mass="68430">MQHHMAELIASILIVGIALQWVGWHLKIPALILLIAAGFIMGPVTGWLKPTEDFGDILQPMVSLSVAVILFEGGLSLRWHEFKKNTRVIYRLVTWSVLITFGLGSLAAHYLVGMSWPVALVFGAIIIVTGPTVIMPLLKQANLKKRPASLLRWEGIVNDPIGALLVVLIYGYYVLAESDMLIINILSGLLISVFVSLAMGVGAGLFIARAFRKGFVPEYLKSPLILIAVLLVYTICNRVQSEAGLLATTVLGITLANQQLNTFHELQRFKEYITILLVSSTFIVLTADINPEILQQIGWQGWLLLVLVIFVIRPVAIFLSTVGTDINKQDRLLISWIAPRGIVAAAVAGLFGAELIAKGYEGAELLLPLIFALIIMTVILHGLSIGWVARKLNLASSHPDGVMIIGASNWGIALAAALQKNDIPVVLVDRDWKRLKPARMQNIPTHFGEILSERTEEVLELSHITKLLSISKNEAYNTLTCSRFSPELGQNNVFEMAWQPETSTRKNNGAPKLPSKAIRGNILFGKDVYYNDLLDAYEKDWQFDSTNLSNQYTLETLVKEKPKGTLQVAAIDGGGNIHFYPWADGQRTDGFKTVISYVPPEKPETVPVSEAATELLTKEES</sequence>
<dbReference type="EMBL" id="QGKL01000012">
    <property type="protein sequence ID" value="PWQ98389.1"/>
    <property type="molecule type" value="Genomic_DNA"/>
</dbReference>
<evidence type="ECO:0000259" key="11">
    <source>
        <dbReference type="Pfam" id="PF02254"/>
    </source>
</evidence>
<dbReference type="Gene3D" id="3.40.50.720">
    <property type="entry name" value="NAD(P)-binding Rossmann-like Domain"/>
    <property type="match status" value="1"/>
</dbReference>
<feature type="domain" description="Cation/H+ exchanger transmembrane" evidence="10">
    <location>
        <begin position="11"/>
        <end position="390"/>
    </location>
</feature>
<accession>A0A317CJ81</accession>
<evidence type="ECO:0000256" key="5">
    <source>
        <dbReference type="ARBA" id="ARBA00022692"/>
    </source>
</evidence>
<reference evidence="12 13" key="1">
    <citation type="submission" date="2018-05" db="EMBL/GenBank/DDBJ databases">
        <title>Leucothrix arctica sp. nov., isolated from Arctic seawater.</title>
        <authorList>
            <person name="Choi A."/>
            <person name="Baek K."/>
        </authorList>
    </citation>
    <scope>NUCLEOTIDE SEQUENCE [LARGE SCALE GENOMIC DNA]</scope>
    <source>
        <strain evidence="12 13">IMCC9719</strain>
    </source>
</reference>
<dbReference type="Proteomes" id="UP000245506">
    <property type="component" value="Unassembled WGS sequence"/>
</dbReference>
<feature type="transmembrane region" description="Helical" evidence="9">
    <location>
        <begin position="332"/>
        <end position="353"/>
    </location>
</feature>
<evidence type="ECO:0000256" key="6">
    <source>
        <dbReference type="ARBA" id="ARBA00022989"/>
    </source>
</evidence>
<evidence type="ECO:0000256" key="7">
    <source>
        <dbReference type="ARBA" id="ARBA00023065"/>
    </source>
</evidence>
<dbReference type="PANTHER" id="PTHR32507">
    <property type="entry name" value="NA(+)/H(+) ANTIPORTER 1"/>
    <property type="match status" value="1"/>
</dbReference>
<dbReference type="Pfam" id="PF02254">
    <property type="entry name" value="TrkA_N"/>
    <property type="match status" value="1"/>
</dbReference>
<feature type="transmembrane region" description="Helical" evidence="9">
    <location>
        <begin position="150"/>
        <end position="175"/>
    </location>
</feature>
<comment type="subcellular location">
    <subcellularLocation>
        <location evidence="1">Cell membrane</location>
        <topology evidence="1">Multi-pass membrane protein</topology>
    </subcellularLocation>
</comment>
<keyword evidence="6 9" id="KW-1133">Transmembrane helix</keyword>
<evidence type="ECO:0000256" key="3">
    <source>
        <dbReference type="ARBA" id="ARBA00022449"/>
    </source>
</evidence>
<dbReference type="InterPro" id="IPR003148">
    <property type="entry name" value="RCK_N"/>
</dbReference>
<keyword evidence="13" id="KW-1185">Reference proteome</keyword>
<evidence type="ECO:0000259" key="10">
    <source>
        <dbReference type="Pfam" id="PF00999"/>
    </source>
</evidence>
<feature type="transmembrane region" description="Helical" evidence="9">
    <location>
        <begin position="89"/>
        <end position="112"/>
    </location>
</feature>
<feature type="transmembrane region" description="Helical" evidence="9">
    <location>
        <begin position="219"/>
        <end position="235"/>
    </location>
</feature>
<proteinExistence type="predicted"/>
<evidence type="ECO:0000256" key="2">
    <source>
        <dbReference type="ARBA" id="ARBA00022448"/>
    </source>
</evidence>
<dbReference type="GO" id="GO:0015297">
    <property type="term" value="F:antiporter activity"/>
    <property type="evidence" value="ECO:0007669"/>
    <property type="project" value="UniProtKB-KW"/>
</dbReference>
<dbReference type="GO" id="GO:0006813">
    <property type="term" value="P:potassium ion transport"/>
    <property type="evidence" value="ECO:0007669"/>
    <property type="project" value="InterPro"/>
</dbReference>
<name>A0A317CJ81_9GAMM</name>
<dbReference type="Gene3D" id="1.20.1530.20">
    <property type="match status" value="1"/>
</dbReference>
<dbReference type="InterPro" id="IPR006153">
    <property type="entry name" value="Cation/H_exchanger_TM"/>
</dbReference>
<dbReference type="OrthoDB" id="570124at2"/>
<dbReference type="Pfam" id="PF00999">
    <property type="entry name" value="Na_H_Exchanger"/>
    <property type="match status" value="1"/>
</dbReference>
<evidence type="ECO:0000313" key="12">
    <source>
        <dbReference type="EMBL" id="PWQ98389.1"/>
    </source>
</evidence>
<evidence type="ECO:0000256" key="4">
    <source>
        <dbReference type="ARBA" id="ARBA00022475"/>
    </source>
</evidence>
<keyword evidence="7" id="KW-0406">Ion transport</keyword>
<dbReference type="AlphaFoldDB" id="A0A317CJ81"/>
<protein>
    <submittedName>
        <fullName evidence="12">Sodium:proton exchanger</fullName>
    </submittedName>
</protein>
<organism evidence="12 13">
    <name type="scientific">Leucothrix arctica</name>
    <dbReference type="NCBI Taxonomy" id="1481894"/>
    <lineage>
        <taxon>Bacteria</taxon>
        <taxon>Pseudomonadati</taxon>
        <taxon>Pseudomonadota</taxon>
        <taxon>Gammaproteobacteria</taxon>
        <taxon>Thiotrichales</taxon>
        <taxon>Thiotrichaceae</taxon>
        <taxon>Leucothrix</taxon>
    </lineage>
</organism>
<keyword evidence="4" id="KW-1003">Cell membrane</keyword>
<dbReference type="SUPFAM" id="SSF51735">
    <property type="entry name" value="NAD(P)-binding Rossmann-fold domains"/>
    <property type="match status" value="1"/>
</dbReference>
<evidence type="ECO:0000256" key="9">
    <source>
        <dbReference type="SAM" id="Phobius"/>
    </source>
</evidence>
<keyword evidence="2" id="KW-0813">Transport</keyword>
<feature type="transmembrane region" description="Helical" evidence="9">
    <location>
        <begin position="118"/>
        <end position="138"/>
    </location>
</feature>
<dbReference type="GO" id="GO:1902600">
    <property type="term" value="P:proton transmembrane transport"/>
    <property type="evidence" value="ECO:0007669"/>
    <property type="project" value="InterPro"/>
</dbReference>